<dbReference type="InterPro" id="IPR042099">
    <property type="entry name" value="ANL_N_sf"/>
</dbReference>
<dbReference type="InterPro" id="IPR045851">
    <property type="entry name" value="AMP-bd_C_sf"/>
</dbReference>
<gene>
    <name evidence="1" type="ORF">MDUV_20140</name>
</gene>
<dbReference type="SUPFAM" id="SSF56801">
    <property type="entry name" value="Acetyl-CoA synthetase-like"/>
    <property type="match status" value="1"/>
</dbReference>
<evidence type="ECO:0000313" key="2">
    <source>
        <dbReference type="Proteomes" id="UP000467006"/>
    </source>
</evidence>
<protein>
    <submittedName>
        <fullName evidence="1">Long-chain-fatty-acid--CoA ligase</fullName>
    </submittedName>
</protein>
<dbReference type="PANTHER" id="PTHR43201">
    <property type="entry name" value="ACYL-COA SYNTHETASE"/>
    <property type="match status" value="1"/>
</dbReference>
<dbReference type="GO" id="GO:0031956">
    <property type="term" value="F:medium-chain fatty acid-CoA ligase activity"/>
    <property type="evidence" value="ECO:0007669"/>
    <property type="project" value="TreeGrafter"/>
</dbReference>
<accession>A0A7I7K0M3</accession>
<dbReference type="PANTHER" id="PTHR43201:SF32">
    <property type="entry name" value="2-SUCCINYLBENZOATE--COA LIGASE, CHLOROPLASTIC_PEROXISOMAL"/>
    <property type="match status" value="1"/>
</dbReference>
<reference evidence="1 2" key="1">
    <citation type="journal article" date="2019" name="Emerg. Microbes Infect.">
        <title>Comprehensive subspecies identification of 175 nontuberculous mycobacteria species based on 7547 genomic profiles.</title>
        <authorList>
            <person name="Matsumoto Y."/>
            <person name="Kinjo T."/>
            <person name="Motooka D."/>
            <person name="Nabeya D."/>
            <person name="Jung N."/>
            <person name="Uechi K."/>
            <person name="Horii T."/>
            <person name="Iida T."/>
            <person name="Fujita J."/>
            <person name="Nakamura S."/>
        </authorList>
    </citation>
    <scope>NUCLEOTIDE SEQUENCE [LARGE SCALE GENOMIC DNA]</scope>
    <source>
        <strain evidence="1 2">JCM 6396</strain>
    </source>
</reference>
<dbReference type="RefSeq" id="WP_098003028.1">
    <property type="nucleotide sequence ID" value="NZ_AP022563.1"/>
</dbReference>
<dbReference type="PROSITE" id="PS00455">
    <property type="entry name" value="AMP_BINDING"/>
    <property type="match status" value="1"/>
</dbReference>
<dbReference type="Pfam" id="PF00501">
    <property type="entry name" value="AMP-binding"/>
    <property type="match status" value="1"/>
</dbReference>
<dbReference type="Proteomes" id="UP000467006">
    <property type="component" value="Chromosome"/>
</dbReference>
<keyword evidence="1" id="KW-0436">Ligase</keyword>
<organism evidence="1 2">
    <name type="scientific">Mycolicibacterium duvalii</name>
    <dbReference type="NCBI Taxonomy" id="39688"/>
    <lineage>
        <taxon>Bacteria</taxon>
        <taxon>Bacillati</taxon>
        <taxon>Actinomycetota</taxon>
        <taxon>Actinomycetes</taxon>
        <taxon>Mycobacteriales</taxon>
        <taxon>Mycobacteriaceae</taxon>
        <taxon>Mycolicibacterium</taxon>
    </lineage>
</organism>
<name>A0A7I7K0M3_9MYCO</name>
<dbReference type="AlphaFoldDB" id="A0A7I7K0M3"/>
<dbReference type="Pfam" id="PF13193">
    <property type="entry name" value="AMP-binding_C"/>
    <property type="match status" value="1"/>
</dbReference>
<keyword evidence="2" id="KW-1185">Reference proteome</keyword>
<dbReference type="Gene3D" id="3.30.300.30">
    <property type="match status" value="1"/>
</dbReference>
<dbReference type="Gene3D" id="3.40.50.12780">
    <property type="entry name" value="N-terminal domain of ligase-like"/>
    <property type="match status" value="1"/>
</dbReference>
<proteinExistence type="predicted"/>
<dbReference type="EMBL" id="AP022563">
    <property type="protein sequence ID" value="BBX17154.1"/>
    <property type="molecule type" value="Genomic_DNA"/>
</dbReference>
<dbReference type="KEGG" id="mdu:MDUV_20140"/>
<dbReference type="InterPro" id="IPR000873">
    <property type="entry name" value="AMP-dep_synth/lig_dom"/>
</dbReference>
<sequence>MTISTIAGLLDHCAAERPNRPLLLDVAGATLTVSQVADLSSAATRWLRDAGVRPDMTVAWQLPSHINAAVTMLALSRMSVTQAPVLHLYREREVRTTLDVAGADILLVDPSTAGNAPADIPTVVIPDDLLDLLRTTPRPDAEPDGPRTTTDPHWVYFTSGTTGRPKGVRHTDASLLNASRGFVSHLGLGSYPDEVGNIAFPIAHVGGIIYVVATLLGDFPALLIPKVSVEELPGLLAEHRVTVSGASTAFYQMLLAAQIAAATDEMLMPSLRMLVGGGAACPPEVHHQVRQRLGIRVVHAYGMTEAPMICVSEATDTDEQLAGSAGRPIPGSQVRIAPSGEIEVRGDNLAAGYVDTEQWERALTADGWFRTGDRGHLRPDGRIVVTGRTKDLIIRKGENIAPDEIENELLAHPLVDDIAVLGQPDELRGELVCAVVRRSPRHRDVTLDELCAFLDDRGLMKQKWPERLVIVDEFPVTGLGKVAKSELARRITGGNP</sequence>
<dbReference type="InterPro" id="IPR025110">
    <property type="entry name" value="AMP-bd_C"/>
</dbReference>
<dbReference type="OrthoDB" id="9803968at2"/>
<dbReference type="InterPro" id="IPR020845">
    <property type="entry name" value="AMP-binding_CS"/>
</dbReference>
<dbReference type="GO" id="GO:0006631">
    <property type="term" value="P:fatty acid metabolic process"/>
    <property type="evidence" value="ECO:0007669"/>
    <property type="project" value="TreeGrafter"/>
</dbReference>
<evidence type="ECO:0000313" key="1">
    <source>
        <dbReference type="EMBL" id="BBX17154.1"/>
    </source>
</evidence>